<dbReference type="InterPro" id="IPR001851">
    <property type="entry name" value="ABC_transp_permease"/>
</dbReference>
<dbReference type="STRING" id="356660.SAMN05444336_10860"/>
<keyword evidence="3 6" id="KW-0812">Transmembrane</keyword>
<dbReference type="GO" id="GO:0005886">
    <property type="term" value="C:plasma membrane"/>
    <property type="evidence" value="ECO:0007669"/>
    <property type="project" value="UniProtKB-SubCell"/>
</dbReference>
<keyword evidence="5 6" id="KW-0472">Membrane</keyword>
<protein>
    <submittedName>
        <fullName evidence="7">Amino acid/amide ABC transporter membrane protein 2, HAAT family</fullName>
    </submittedName>
</protein>
<feature type="transmembrane region" description="Helical" evidence="6">
    <location>
        <begin position="61"/>
        <end position="81"/>
    </location>
</feature>
<dbReference type="GO" id="GO:0015658">
    <property type="term" value="F:branched-chain amino acid transmembrane transporter activity"/>
    <property type="evidence" value="ECO:0007669"/>
    <property type="project" value="InterPro"/>
</dbReference>
<accession>A0A1H3DLA9</accession>
<dbReference type="EMBL" id="FNMZ01000008">
    <property type="protein sequence ID" value="SDX67185.1"/>
    <property type="molecule type" value="Genomic_DNA"/>
</dbReference>
<evidence type="ECO:0000256" key="2">
    <source>
        <dbReference type="ARBA" id="ARBA00022475"/>
    </source>
</evidence>
<dbReference type="CDD" id="cd06581">
    <property type="entry name" value="TM_PBP1_LivM_like"/>
    <property type="match status" value="1"/>
</dbReference>
<evidence type="ECO:0000256" key="6">
    <source>
        <dbReference type="SAM" id="Phobius"/>
    </source>
</evidence>
<dbReference type="PANTHER" id="PTHR30482">
    <property type="entry name" value="HIGH-AFFINITY BRANCHED-CHAIN AMINO ACID TRANSPORT SYSTEM PERMEASE"/>
    <property type="match status" value="1"/>
</dbReference>
<feature type="transmembrane region" description="Helical" evidence="6">
    <location>
        <begin position="208"/>
        <end position="227"/>
    </location>
</feature>
<evidence type="ECO:0000256" key="5">
    <source>
        <dbReference type="ARBA" id="ARBA00023136"/>
    </source>
</evidence>
<dbReference type="Pfam" id="PF02653">
    <property type="entry name" value="BPD_transp_2"/>
    <property type="match status" value="1"/>
</dbReference>
<feature type="transmembrane region" description="Helical" evidence="6">
    <location>
        <begin position="282"/>
        <end position="303"/>
    </location>
</feature>
<proteinExistence type="predicted"/>
<dbReference type="Proteomes" id="UP000199118">
    <property type="component" value="Unassembled WGS sequence"/>
</dbReference>
<evidence type="ECO:0000313" key="7">
    <source>
        <dbReference type="EMBL" id="SDX67185.1"/>
    </source>
</evidence>
<feature type="transmembrane region" description="Helical" evidence="6">
    <location>
        <begin position="247"/>
        <end position="270"/>
    </location>
</feature>
<evidence type="ECO:0000256" key="4">
    <source>
        <dbReference type="ARBA" id="ARBA00022989"/>
    </source>
</evidence>
<keyword evidence="8" id="KW-1185">Reference proteome</keyword>
<dbReference type="RefSeq" id="WP_092684137.1">
    <property type="nucleotide sequence ID" value="NZ_FNMZ01000008.1"/>
</dbReference>
<organism evidence="7 8">
    <name type="scientific">Albimonas donghaensis</name>
    <dbReference type="NCBI Taxonomy" id="356660"/>
    <lineage>
        <taxon>Bacteria</taxon>
        <taxon>Pseudomonadati</taxon>
        <taxon>Pseudomonadota</taxon>
        <taxon>Alphaproteobacteria</taxon>
        <taxon>Rhodobacterales</taxon>
        <taxon>Paracoccaceae</taxon>
        <taxon>Albimonas</taxon>
    </lineage>
</organism>
<keyword evidence="4 6" id="KW-1133">Transmembrane helix</keyword>
<evidence type="ECO:0000256" key="1">
    <source>
        <dbReference type="ARBA" id="ARBA00004651"/>
    </source>
</evidence>
<evidence type="ECO:0000256" key="3">
    <source>
        <dbReference type="ARBA" id="ARBA00022692"/>
    </source>
</evidence>
<feature type="transmembrane region" description="Helical" evidence="6">
    <location>
        <begin position="87"/>
        <end position="109"/>
    </location>
</feature>
<dbReference type="InterPro" id="IPR043428">
    <property type="entry name" value="LivM-like"/>
</dbReference>
<sequence length="321" mass="33733">MTRPLALLLLAAAAVATALLPQALSPFHIRVLQFFFFAAATAVAWNILGGYAGYWSFGHTVSIGIGAFSAAHFGLIFGHGAGPAGMILPVLAGGAIAGLFALVIAYPLLRLRGTYFAIAMLGVGQVVAELANNLPVFQGGIGLFLPSPVPDGMAPERFYYYAFAALLALCLVISWAVKRSKFGYALLAIREDEDTAQMLGVATERYKIAAFVLSATLVGLLGAVYGYSLGYFTTPSVFRLDFSLNMIVFALIGGIGTLFGPVIGAALLLFLTNVLLSGFLDIHLMITGALVVAVILLMPGGILRAGATLPWKRRAKKEASG</sequence>
<feature type="transmembrane region" description="Helical" evidence="6">
    <location>
        <begin position="158"/>
        <end position="177"/>
    </location>
</feature>
<dbReference type="PANTHER" id="PTHR30482:SF10">
    <property type="entry name" value="HIGH-AFFINITY BRANCHED-CHAIN AMINO ACID TRANSPORT PROTEIN BRAE"/>
    <property type="match status" value="1"/>
</dbReference>
<reference evidence="7 8" key="1">
    <citation type="submission" date="2016-10" db="EMBL/GenBank/DDBJ databases">
        <authorList>
            <person name="de Groot N.N."/>
        </authorList>
    </citation>
    <scope>NUCLEOTIDE SEQUENCE [LARGE SCALE GENOMIC DNA]</scope>
    <source>
        <strain evidence="7 8">DSM 17890</strain>
    </source>
</reference>
<name>A0A1H3DLA9_9RHOB</name>
<feature type="transmembrane region" description="Helical" evidence="6">
    <location>
        <begin position="31"/>
        <end position="54"/>
    </location>
</feature>
<keyword evidence="2" id="KW-1003">Cell membrane</keyword>
<dbReference type="AlphaFoldDB" id="A0A1H3DLA9"/>
<gene>
    <name evidence="7" type="ORF">SAMN05444336_10860</name>
</gene>
<comment type="subcellular location">
    <subcellularLocation>
        <location evidence="1">Cell membrane</location>
        <topology evidence="1">Multi-pass membrane protein</topology>
    </subcellularLocation>
</comment>
<evidence type="ECO:0000313" key="8">
    <source>
        <dbReference type="Proteomes" id="UP000199118"/>
    </source>
</evidence>
<dbReference type="OrthoDB" id="9810505at2"/>